<evidence type="ECO:0000313" key="1">
    <source>
        <dbReference type="EMBL" id="CAK5068215.1"/>
    </source>
</evidence>
<evidence type="ECO:0000313" key="2">
    <source>
        <dbReference type="Proteomes" id="UP001497535"/>
    </source>
</evidence>
<accession>A0ACB0YXR9</accession>
<keyword evidence="2" id="KW-1185">Reference proteome</keyword>
<name>A0ACB0YXR9_MELEN</name>
<gene>
    <name evidence="1" type="ORF">MENTE1834_LOCUS18053</name>
</gene>
<dbReference type="Proteomes" id="UP001497535">
    <property type="component" value="Unassembled WGS sequence"/>
</dbReference>
<comment type="caution">
    <text evidence="1">The sequence shown here is derived from an EMBL/GenBank/DDBJ whole genome shotgun (WGS) entry which is preliminary data.</text>
</comment>
<reference evidence="1" key="1">
    <citation type="submission" date="2023-11" db="EMBL/GenBank/DDBJ databases">
        <authorList>
            <person name="Poullet M."/>
        </authorList>
    </citation>
    <scope>NUCLEOTIDE SEQUENCE</scope>
    <source>
        <strain evidence="1">E1834</strain>
    </source>
</reference>
<organism evidence="1 2">
    <name type="scientific">Meloidogyne enterolobii</name>
    <name type="common">Root-knot nematode worm</name>
    <name type="synonym">Meloidogyne mayaguensis</name>
    <dbReference type="NCBI Taxonomy" id="390850"/>
    <lineage>
        <taxon>Eukaryota</taxon>
        <taxon>Metazoa</taxon>
        <taxon>Ecdysozoa</taxon>
        <taxon>Nematoda</taxon>
        <taxon>Chromadorea</taxon>
        <taxon>Rhabditida</taxon>
        <taxon>Tylenchina</taxon>
        <taxon>Tylenchomorpha</taxon>
        <taxon>Tylenchoidea</taxon>
        <taxon>Meloidogynidae</taxon>
        <taxon>Meloidogyninae</taxon>
        <taxon>Meloidogyne</taxon>
    </lineage>
</organism>
<sequence>MLAKIQAISAGLPKILVILREVNAEELQCIPDLFVLEYFLNFFYLYCPILLIILIEYFRPHYYQLMRFQYHQSLPSHCPSIQSNVSLPVRNY</sequence>
<dbReference type="EMBL" id="CAVMJV010000020">
    <property type="protein sequence ID" value="CAK5068215.1"/>
    <property type="molecule type" value="Genomic_DNA"/>
</dbReference>
<proteinExistence type="predicted"/>
<protein>
    <submittedName>
        <fullName evidence="1">Uncharacterized protein</fullName>
    </submittedName>
</protein>